<dbReference type="GO" id="GO:0004230">
    <property type="term" value="F:glutamyl aminopeptidase activity"/>
    <property type="evidence" value="ECO:0007669"/>
    <property type="project" value="UniProtKB-EC"/>
</dbReference>
<evidence type="ECO:0000259" key="14">
    <source>
        <dbReference type="Pfam" id="PF01433"/>
    </source>
</evidence>
<dbReference type="PRINTS" id="PR00756">
    <property type="entry name" value="ALADIPTASE"/>
</dbReference>
<dbReference type="GO" id="GO:0005615">
    <property type="term" value="C:extracellular space"/>
    <property type="evidence" value="ECO:0007669"/>
    <property type="project" value="TreeGrafter"/>
</dbReference>
<keyword evidence="8" id="KW-0645">Protease</keyword>
<dbReference type="GO" id="GO:0008270">
    <property type="term" value="F:zinc ion binding"/>
    <property type="evidence" value="ECO:0007669"/>
    <property type="project" value="InterPro"/>
</dbReference>
<dbReference type="GO" id="GO:0043171">
    <property type="term" value="P:peptide catabolic process"/>
    <property type="evidence" value="ECO:0007669"/>
    <property type="project" value="TreeGrafter"/>
</dbReference>
<evidence type="ECO:0000256" key="4">
    <source>
        <dbReference type="ARBA" id="ARBA00010136"/>
    </source>
</evidence>
<evidence type="ECO:0000256" key="6">
    <source>
        <dbReference type="ARBA" id="ARBA00012567"/>
    </source>
</evidence>
<dbReference type="SUPFAM" id="SSF55486">
    <property type="entry name" value="Metalloproteases ('zincins'), catalytic domain"/>
    <property type="match status" value="1"/>
</dbReference>
<evidence type="ECO:0000313" key="16">
    <source>
        <dbReference type="Proteomes" id="UP000821853"/>
    </source>
</evidence>
<sequence>MIAIPDFVSGAMEHWGLVTFREVNLLYDPKQSSPRNKQRVAAVIAHELAHQWFGNLVTMEWWDDLWLNEGFASYIEYKGIDHVEPEWDMRDAPTQATWRGRDQGAYTHTMPPSLSLAQMNQFLTEDLQPVMDLDSTTTSHPVVQSVSHPDEITEIFDTISYNKARTLSL</sequence>
<dbReference type="InterPro" id="IPR027268">
    <property type="entry name" value="Peptidase_M4/M1_CTD_sf"/>
</dbReference>
<dbReference type="AlphaFoldDB" id="A0A9J6F797"/>
<comment type="cofactor">
    <cofactor evidence="2">
        <name>Zn(2+)</name>
        <dbReference type="ChEBI" id="CHEBI:29105"/>
    </cofactor>
</comment>
<dbReference type="GO" id="GO:0006508">
    <property type="term" value="P:proteolysis"/>
    <property type="evidence" value="ECO:0007669"/>
    <property type="project" value="UniProtKB-KW"/>
</dbReference>
<evidence type="ECO:0000256" key="11">
    <source>
        <dbReference type="ARBA" id="ARBA00022833"/>
    </source>
</evidence>
<name>A0A9J6F797_HAELO</name>
<feature type="domain" description="Peptidase M1 membrane alanine aminopeptidase" evidence="14">
    <location>
        <begin position="1"/>
        <end position="167"/>
    </location>
</feature>
<evidence type="ECO:0000256" key="8">
    <source>
        <dbReference type="ARBA" id="ARBA00022670"/>
    </source>
</evidence>
<keyword evidence="9" id="KW-0479">Metal-binding</keyword>
<evidence type="ECO:0000256" key="2">
    <source>
        <dbReference type="ARBA" id="ARBA00001947"/>
    </source>
</evidence>
<evidence type="ECO:0000256" key="5">
    <source>
        <dbReference type="ARBA" id="ARBA00011748"/>
    </source>
</evidence>
<comment type="subcellular location">
    <subcellularLocation>
        <location evidence="3">Cell membrane</location>
        <topology evidence="3">Lipid-anchor</topology>
        <topology evidence="3">GPI-anchor</topology>
    </subcellularLocation>
</comment>
<protein>
    <recommendedName>
        <fullName evidence="6">glutamyl aminopeptidase</fullName>
        <ecNumber evidence="6">3.4.11.7</ecNumber>
    </recommendedName>
</protein>
<comment type="similarity">
    <text evidence="4">Belongs to the peptidase M1 family.</text>
</comment>
<evidence type="ECO:0000256" key="13">
    <source>
        <dbReference type="ARBA" id="ARBA00023049"/>
    </source>
</evidence>
<evidence type="ECO:0000256" key="9">
    <source>
        <dbReference type="ARBA" id="ARBA00022723"/>
    </source>
</evidence>
<dbReference type="EMBL" id="JABSTR010000001">
    <property type="protein sequence ID" value="KAH9361518.1"/>
    <property type="molecule type" value="Genomic_DNA"/>
</dbReference>
<organism evidence="15 16">
    <name type="scientific">Haemaphysalis longicornis</name>
    <name type="common">Bush tick</name>
    <dbReference type="NCBI Taxonomy" id="44386"/>
    <lineage>
        <taxon>Eukaryota</taxon>
        <taxon>Metazoa</taxon>
        <taxon>Ecdysozoa</taxon>
        <taxon>Arthropoda</taxon>
        <taxon>Chelicerata</taxon>
        <taxon>Arachnida</taxon>
        <taxon>Acari</taxon>
        <taxon>Parasitiformes</taxon>
        <taxon>Ixodida</taxon>
        <taxon>Ixodoidea</taxon>
        <taxon>Ixodidae</taxon>
        <taxon>Haemaphysalinae</taxon>
        <taxon>Haemaphysalis</taxon>
    </lineage>
</organism>
<dbReference type="Proteomes" id="UP000821853">
    <property type="component" value="Chromosome 1"/>
</dbReference>
<proteinExistence type="inferred from homology"/>
<evidence type="ECO:0000313" key="15">
    <source>
        <dbReference type="EMBL" id="KAH9361518.1"/>
    </source>
</evidence>
<dbReference type="PANTHER" id="PTHR11533">
    <property type="entry name" value="PROTEASE M1 ZINC METALLOPROTEASE"/>
    <property type="match status" value="1"/>
</dbReference>
<keyword evidence="11" id="KW-0862">Zinc</keyword>
<dbReference type="GO" id="GO:0070006">
    <property type="term" value="F:metalloaminopeptidase activity"/>
    <property type="evidence" value="ECO:0007669"/>
    <property type="project" value="TreeGrafter"/>
</dbReference>
<keyword evidence="7" id="KW-0031">Aminopeptidase</keyword>
<dbReference type="PANTHER" id="PTHR11533:SF276">
    <property type="entry name" value="GLUTAMYL AMINOPEPTIDASE"/>
    <property type="match status" value="1"/>
</dbReference>
<evidence type="ECO:0000256" key="1">
    <source>
        <dbReference type="ARBA" id="ARBA00001703"/>
    </source>
</evidence>
<dbReference type="GO" id="GO:0005737">
    <property type="term" value="C:cytoplasm"/>
    <property type="evidence" value="ECO:0007669"/>
    <property type="project" value="TreeGrafter"/>
</dbReference>
<keyword evidence="13" id="KW-0482">Metalloprotease</keyword>
<dbReference type="GO" id="GO:0005886">
    <property type="term" value="C:plasma membrane"/>
    <property type="evidence" value="ECO:0007669"/>
    <property type="project" value="UniProtKB-SubCell"/>
</dbReference>
<comment type="subunit">
    <text evidence="5">Homodimer; disulfide-linked.</text>
</comment>
<dbReference type="EC" id="3.4.11.7" evidence="6"/>
<dbReference type="InterPro" id="IPR050344">
    <property type="entry name" value="Peptidase_M1_aminopeptidases"/>
</dbReference>
<dbReference type="Gene3D" id="1.10.390.10">
    <property type="entry name" value="Neutral Protease Domain 2"/>
    <property type="match status" value="1"/>
</dbReference>
<keyword evidence="16" id="KW-1185">Reference proteome</keyword>
<keyword evidence="12" id="KW-0106">Calcium</keyword>
<dbReference type="InterPro" id="IPR014782">
    <property type="entry name" value="Peptidase_M1_dom"/>
</dbReference>
<keyword evidence="10" id="KW-0378">Hydrolase</keyword>
<accession>A0A9J6F797</accession>
<dbReference type="OMA" id="FFKHRET"/>
<comment type="caution">
    <text evidence="15">The sequence shown here is derived from an EMBL/GenBank/DDBJ whole genome shotgun (WGS) entry which is preliminary data.</text>
</comment>
<evidence type="ECO:0000256" key="7">
    <source>
        <dbReference type="ARBA" id="ARBA00022438"/>
    </source>
</evidence>
<gene>
    <name evidence="15" type="ORF">HPB48_001380</name>
</gene>
<evidence type="ECO:0000256" key="3">
    <source>
        <dbReference type="ARBA" id="ARBA00004609"/>
    </source>
</evidence>
<dbReference type="InterPro" id="IPR001930">
    <property type="entry name" value="Peptidase_M1"/>
</dbReference>
<comment type="catalytic activity">
    <reaction evidence="1">
        <text>Release of N-terminal glutamate (and to a lesser extent aspartate) from a peptide.</text>
        <dbReference type="EC" id="3.4.11.7"/>
    </reaction>
</comment>
<dbReference type="VEuPathDB" id="VectorBase:HLOH_051029"/>
<evidence type="ECO:0000256" key="10">
    <source>
        <dbReference type="ARBA" id="ARBA00022801"/>
    </source>
</evidence>
<reference evidence="15 16" key="1">
    <citation type="journal article" date="2020" name="Cell">
        <title>Large-Scale Comparative Analyses of Tick Genomes Elucidate Their Genetic Diversity and Vector Capacities.</title>
        <authorList>
            <consortium name="Tick Genome and Microbiome Consortium (TIGMIC)"/>
            <person name="Jia N."/>
            <person name="Wang J."/>
            <person name="Shi W."/>
            <person name="Du L."/>
            <person name="Sun Y."/>
            <person name="Zhan W."/>
            <person name="Jiang J.F."/>
            <person name="Wang Q."/>
            <person name="Zhang B."/>
            <person name="Ji P."/>
            <person name="Bell-Sakyi L."/>
            <person name="Cui X.M."/>
            <person name="Yuan T.T."/>
            <person name="Jiang B.G."/>
            <person name="Yang W.F."/>
            <person name="Lam T.T."/>
            <person name="Chang Q.C."/>
            <person name="Ding S.J."/>
            <person name="Wang X.J."/>
            <person name="Zhu J.G."/>
            <person name="Ruan X.D."/>
            <person name="Zhao L."/>
            <person name="Wei J.T."/>
            <person name="Ye R.Z."/>
            <person name="Que T.C."/>
            <person name="Du C.H."/>
            <person name="Zhou Y.H."/>
            <person name="Cheng J.X."/>
            <person name="Dai P.F."/>
            <person name="Guo W.B."/>
            <person name="Han X.H."/>
            <person name="Huang E.J."/>
            <person name="Li L.F."/>
            <person name="Wei W."/>
            <person name="Gao Y.C."/>
            <person name="Liu J.Z."/>
            <person name="Shao H.Z."/>
            <person name="Wang X."/>
            <person name="Wang C.C."/>
            <person name="Yang T.C."/>
            <person name="Huo Q.B."/>
            <person name="Li W."/>
            <person name="Chen H.Y."/>
            <person name="Chen S.E."/>
            <person name="Zhou L.G."/>
            <person name="Ni X.B."/>
            <person name="Tian J.H."/>
            <person name="Sheng Y."/>
            <person name="Liu T."/>
            <person name="Pan Y.S."/>
            <person name="Xia L.Y."/>
            <person name="Li J."/>
            <person name="Zhao F."/>
            <person name="Cao W.C."/>
        </authorList>
    </citation>
    <scope>NUCLEOTIDE SEQUENCE [LARGE SCALE GENOMIC DNA]</scope>
    <source>
        <strain evidence="15">HaeL-2018</strain>
    </source>
</reference>
<dbReference type="Pfam" id="PF01433">
    <property type="entry name" value="Peptidase_M1"/>
    <property type="match status" value="1"/>
</dbReference>
<evidence type="ECO:0000256" key="12">
    <source>
        <dbReference type="ARBA" id="ARBA00022837"/>
    </source>
</evidence>
<dbReference type="OrthoDB" id="6749331at2759"/>
<dbReference type="GO" id="GO:0042277">
    <property type="term" value="F:peptide binding"/>
    <property type="evidence" value="ECO:0007669"/>
    <property type="project" value="TreeGrafter"/>
</dbReference>